<proteinExistence type="predicted"/>
<feature type="compositionally biased region" description="Polar residues" evidence="2">
    <location>
        <begin position="182"/>
        <end position="203"/>
    </location>
</feature>
<feature type="compositionally biased region" description="Polar residues" evidence="2">
    <location>
        <begin position="315"/>
        <end position="330"/>
    </location>
</feature>
<dbReference type="SUPFAM" id="SSF54427">
    <property type="entry name" value="NTF2-like"/>
    <property type="match status" value="1"/>
</dbReference>
<feature type="region of interest" description="Disordered" evidence="2">
    <location>
        <begin position="554"/>
        <end position="620"/>
    </location>
</feature>
<gene>
    <name evidence="4" type="ORF">LADA_0E13542G</name>
</gene>
<feature type="compositionally biased region" description="Basic residues" evidence="2">
    <location>
        <begin position="376"/>
        <end position="386"/>
    </location>
</feature>
<dbReference type="AlphaFoldDB" id="A0A1G4JFI8"/>
<dbReference type="EMBL" id="LT598455">
    <property type="protein sequence ID" value="SCU89072.1"/>
    <property type="molecule type" value="Genomic_DNA"/>
</dbReference>
<feature type="compositionally biased region" description="Polar residues" evidence="2">
    <location>
        <begin position="416"/>
        <end position="431"/>
    </location>
</feature>
<evidence type="ECO:0000313" key="4">
    <source>
        <dbReference type="EMBL" id="SCU89072.1"/>
    </source>
</evidence>
<dbReference type="STRING" id="1266660.A0A1G4JFI8"/>
<feature type="region of interest" description="Disordered" evidence="2">
    <location>
        <begin position="126"/>
        <end position="496"/>
    </location>
</feature>
<dbReference type="InterPro" id="IPR032710">
    <property type="entry name" value="NTF2-like_dom_sf"/>
</dbReference>
<dbReference type="Proteomes" id="UP000190274">
    <property type="component" value="Chromosome E"/>
</dbReference>
<name>A0A1G4JFI8_9SACH</name>
<accession>A0A1G4JFI8</accession>
<sequence length="620" mass="66860">MSVDFNTLAQQFTEFYYNQFDTDRTQLGNLYREQSMLTFETTQLQGAKDIVEKLVSLPFQKDSNQINTPQVPSSRPLRARTARNLEQVPKIPQGRPARRHTEYLDAAVQGANDQLDQLREAIDGKHSLNKHTEGHEKTKEQVSGAGDVELPTSIPQELATDEYASDEPEDSKHSPLADRNDSVLNSIEKQVESSASDAENKTSAVGGPSLLKEQSSGVHGFEASKIKSGLLAQREAPIVEDGETKEYSPEPKRDQPNKTFCDTGDSVGDTASEKGSTEAMDITAAGGISKEMSTQSDDSGTEGPMTEVLKRDQGTQEASSKSSDSPQTTQTEDESVPLSNTSAEDLGSDKTSKEAPVEGTTVEQTTADMPKVPSRPAKRAPPKKPSSKIAAFQEMLKQQQLQDQSKQGGRALEDGNTLSSGGRNKIATSLNGIFGIPGMVPPGQALSVSSRKPEVNEATKSPENSPPIKQERTPDVPQRRAKGPRGRKLPAHLANVEKVDASANKCDVQVTRVWSLQFHNTKRGSGSETRSQESDLKDTEICVPLERIEAVRSEVHGIDNTSPAVPTGLSSSSAIVSASQGETKQLSAGEESLETSSPDLEIQGMPSMPSAERNSPAEVQ</sequence>
<dbReference type="PROSITE" id="PS50177">
    <property type="entry name" value="NTF2_DOMAIN"/>
    <property type="match status" value="1"/>
</dbReference>
<dbReference type="GO" id="GO:0006913">
    <property type="term" value="P:nucleocytoplasmic transport"/>
    <property type="evidence" value="ECO:0007669"/>
    <property type="project" value="InterPro"/>
</dbReference>
<keyword evidence="5" id="KW-1185">Reference proteome</keyword>
<feature type="compositionally biased region" description="Low complexity" evidence="2">
    <location>
        <begin position="393"/>
        <end position="407"/>
    </location>
</feature>
<organism evidence="4 5">
    <name type="scientific">Lachancea dasiensis</name>
    <dbReference type="NCBI Taxonomy" id="1072105"/>
    <lineage>
        <taxon>Eukaryota</taxon>
        <taxon>Fungi</taxon>
        <taxon>Dikarya</taxon>
        <taxon>Ascomycota</taxon>
        <taxon>Saccharomycotina</taxon>
        <taxon>Saccharomycetes</taxon>
        <taxon>Saccharomycetales</taxon>
        <taxon>Saccharomycetaceae</taxon>
        <taxon>Lachancea</taxon>
    </lineage>
</organism>
<feature type="compositionally biased region" description="Basic and acidic residues" evidence="2">
    <location>
        <begin position="347"/>
        <end position="356"/>
    </location>
</feature>
<feature type="domain" description="NTF2" evidence="3">
    <location>
        <begin position="8"/>
        <end position="68"/>
    </location>
</feature>
<evidence type="ECO:0000259" key="3">
    <source>
        <dbReference type="PROSITE" id="PS50177"/>
    </source>
</evidence>
<dbReference type="InterPro" id="IPR018222">
    <property type="entry name" value="Nuclear_transport_factor_2_euk"/>
</dbReference>
<feature type="compositionally biased region" description="Low complexity" evidence="2">
    <location>
        <begin position="570"/>
        <end position="579"/>
    </location>
</feature>
<dbReference type="CDD" id="cd00780">
    <property type="entry name" value="NTF2"/>
    <property type="match status" value="1"/>
</dbReference>
<reference evidence="5" key="1">
    <citation type="submission" date="2016-03" db="EMBL/GenBank/DDBJ databases">
        <authorList>
            <person name="Devillers H."/>
        </authorList>
    </citation>
    <scope>NUCLEOTIDE SEQUENCE [LARGE SCALE GENOMIC DNA]</scope>
</reference>
<evidence type="ECO:0000313" key="5">
    <source>
        <dbReference type="Proteomes" id="UP000190274"/>
    </source>
</evidence>
<protein>
    <recommendedName>
        <fullName evidence="1">Nuclear transport factor 2</fullName>
    </recommendedName>
</protein>
<feature type="compositionally biased region" description="Basic and acidic residues" evidence="2">
    <location>
        <begin position="126"/>
        <end position="140"/>
    </location>
</feature>
<feature type="compositionally biased region" description="Basic and acidic residues" evidence="2">
    <location>
        <begin position="242"/>
        <end position="256"/>
    </location>
</feature>
<dbReference type="InterPro" id="IPR002075">
    <property type="entry name" value="NTF2_dom"/>
</dbReference>
<dbReference type="Gene3D" id="3.10.450.50">
    <property type="match status" value="1"/>
</dbReference>
<feature type="compositionally biased region" description="Acidic residues" evidence="2">
    <location>
        <begin position="159"/>
        <end position="169"/>
    </location>
</feature>
<dbReference type="OrthoDB" id="6507044at2759"/>
<dbReference type="PANTHER" id="PTHR12612">
    <property type="entry name" value="NUCLEAR TRANSPORT FACTOR 2"/>
    <property type="match status" value="1"/>
</dbReference>
<feature type="compositionally biased region" description="Basic and acidic residues" evidence="2">
    <location>
        <begin position="469"/>
        <end position="478"/>
    </location>
</feature>
<feature type="compositionally biased region" description="Basic and acidic residues" evidence="2">
    <location>
        <begin position="170"/>
        <end position="181"/>
    </location>
</feature>
<dbReference type="InterPro" id="IPR045875">
    <property type="entry name" value="NTF2"/>
</dbReference>
<dbReference type="Pfam" id="PF02136">
    <property type="entry name" value="NTF2"/>
    <property type="match status" value="1"/>
</dbReference>
<evidence type="ECO:0000256" key="2">
    <source>
        <dbReference type="SAM" id="MobiDB-lite"/>
    </source>
</evidence>
<feature type="compositionally biased region" description="Basic residues" evidence="2">
    <location>
        <begin position="479"/>
        <end position="490"/>
    </location>
</feature>
<evidence type="ECO:0000256" key="1">
    <source>
        <dbReference type="ARBA" id="ARBA00026247"/>
    </source>
</evidence>